<accession>A0A3B1BPU7</accession>
<organism evidence="2">
    <name type="scientific">hydrothermal vent metagenome</name>
    <dbReference type="NCBI Taxonomy" id="652676"/>
    <lineage>
        <taxon>unclassified sequences</taxon>
        <taxon>metagenomes</taxon>
        <taxon>ecological metagenomes</taxon>
    </lineage>
</organism>
<dbReference type="InterPro" id="IPR050553">
    <property type="entry name" value="Thioredoxin_ResA/DsbE_sf"/>
</dbReference>
<dbReference type="InterPro" id="IPR013766">
    <property type="entry name" value="Thioredoxin_domain"/>
</dbReference>
<gene>
    <name evidence="2" type="ORF">MNBD_NITROSPINAE02-982</name>
</gene>
<dbReference type="PROSITE" id="PS51352">
    <property type="entry name" value="THIOREDOXIN_2"/>
    <property type="match status" value="1"/>
</dbReference>
<feature type="domain" description="Thioredoxin" evidence="1">
    <location>
        <begin position="22"/>
        <end position="179"/>
    </location>
</feature>
<dbReference type="Gene3D" id="3.40.30.10">
    <property type="entry name" value="Glutaredoxin"/>
    <property type="match status" value="1"/>
</dbReference>
<sequence>MRALPLLVATLTAIFFTIGYAAPAAQKAPEWDVTEWINGKGVSLKDLKGQVVIVEFFQLWCPGCNKFSIPLMKKWGETVFHKEIESGRLKLLSIHTVFEGHNYQTPERLRSFVKEKGIHHLVGIDRHVNGSRLPETMKKYQTRGTPEMAFIDKKGNLRFQMFGGFDSDAATKFLRELLEEPAV</sequence>
<dbReference type="CDD" id="cd02966">
    <property type="entry name" value="TlpA_like_family"/>
    <property type="match status" value="1"/>
</dbReference>
<proteinExistence type="predicted"/>
<dbReference type="AlphaFoldDB" id="A0A3B1BPU7"/>
<dbReference type="PANTHER" id="PTHR42852:SF13">
    <property type="entry name" value="PROTEIN DIPZ"/>
    <property type="match status" value="1"/>
</dbReference>
<dbReference type="GO" id="GO:0016491">
    <property type="term" value="F:oxidoreductase activity"/>
    <property type="evidence" value="ECO:0007669"/>
    <property type="project" value="InterPro"/>
</dbReference>
<evidence type="ECO:0000313" key="2">
    <source>
        <dbReference type="EMBL" id="VAX20356.1"/>
    </source>
</evidence>
<dbReference type="InterPro" id="IPR036249">
    <property type="entry name" value="Thioredoxin-like_sf"/>
</dbReference>
<dbReference type="GO" id="GO:0016209">
    <property type="term" value="F:antioxidant activity"/>
    <property type="evidence" value="ECO:0007669"/>
    <property type="project" value="InterPro"/>
</dbReference>
<name>A0A3B1BPU7_9ZZZZ</name>
<dbReference type="EMBL" id="UOGE01000054">
    <property type="protein sequence ID" value="VAX20356.1"/>
    <property type="molecule type" value="Genomic_DNA"/>
</dbReference>
<dbReference type="Pfam" id="PF00578">
    <property type="entry name" value="AhpC-TSA"/>
    <property type="match status" value="1"/>
</dbReference>
<evidence type="ECO:0000259" key="1">
    <source>
        <dbReference type="PROSITE" id="PS51352"/>
    </source>
</evidence>
<dbReference type="SUPFAM" id="SSF52833">
    <property type="entry name" value="Thioredoxin-like"/>
    <property type="match status" value="1"/>
</dbReference>
<dbReference type="PANTHER" id="PTHR42852">
    <property type="entry name" value="THIOL:DISULFIDE INTERCHANGE PROTEIN DSBE"/>
    <property type="match status" value="1"/>
</dbReference>
<protein>
    <recommendedName>
        <fullName evidence="1">Thioredoxin domain-containing protein</fullName>
    </recommendedName>
</protein>
<reference evidence="2" key="1">
    <citation type="submission" date="2018-06" db="EMBL/GenBank/DDBJ databases">
        <authorList>
            <person name="Zhirakovskaya E."/>
        </authorList>
    </citation>
    <scope>NUCLEOTIDE SEQUENCE</scope>
</reference>
<dbReference type="InterPro" id="IPR000866">
    <property type="entry name" value="AhpC/TSA"/>
</dbReference>